<dbReference type="PROSITE" id="PS51448">
    <property type="entry name" value="P_TREFOIL_2"/>
    <property type="match status" value="2"/>
</dbReference>
<dbReference type="Pfam" id="PF00088">
    <property type="entry name" value="Trefoil"/>
    <property type="match status" value="2"/>
</dbReference>
<name>A0ABN7RUD6_OIKDI</name>
<dbReference type="InterPro" id="IPR000519">
    <property type="entry name" value="P_trefoil_dom"/>
</dbReference>
<dbReference type="SUPFAM" id="SSF51445">
    <property type="entry name" value="(Trans)glycosidases"/>
    <property type="match status" value="2"/>
</dbReference>
<dbReference type="InterPro" id="IPR048395">
    <property type="entry name" value="Glyco_hydro_31_C"/>
</dbReference>
<evidence type="ECO:0000256" key="2">
    <source>
        <dbReference type="ARBA" id="ARBA00007806"/>
    </source>
</evidence>
<keyword evidence="6" id="KW-0325">Glycoprotein</keyword>
<proteinExistence type="inferred from homology"/>
<dbReference type="CDD" id="cd06602">
    <property type="entry name" value="GH31_MGAM_SI_GAA"/>
    <property type="match status" value="2"/>
</dbReference>
<evidence type="ECO:0000313" key="11">
    <source>
        <dbReference type="EMBL" id="CAG5083282.1"/>
    </source>
</evidence>
<keyword evidence="5" id="KW-1015">Disulfide bond</keyword>
<evidence type="ECO:0000256" key="8">
    <source>
        <dbReference type="ARBA" id="ARBA00041343"/>
    </source>
</evidence>
<dbReference type="Gene3D" id="4.10.110.10">
    <property type="entry name" value="Spasmolytic Protein, domain 1"/>
    <property type="match status" value="2"/>
</dbReference>
<dbReference type="CDD" id="cd14752">
    <property type="entry name" value="GH31_N"/>
    <property type="match status" value="2"/>
</dbReference>
<dbReference type="PANTHER" id="PTHR22762:SF133">
    <property type="entry name" value="P-TYPE DOMAIN-CONTAINING PROTEIN"/>
    <property type="match status" value="1"/>
</dbReference>
<dbReference type="SUPFAM" id="SSF74650">
    <property type="entry name" value="Galactose mutarotase-like"/>
    <property type="match status" value="2"/>
</dbReference>
<dbReference type="Pfam" id="PF13802">
    <property type="entry name" value="Gal_mutarotas_2"/>
    <property type="match status" value="1"/>
</dbReference>
<evidence type="ECO:0000256" key="7">
    <source>
        <dbReference type="ARBA" id="ARBA00023295"/>
    </source>
</evidence>
<dbReference type="Pfam" id="PF01055">
    <property type="entry name" value="Glyco_hydro_31_2nd"/>
    <property type="match status" value="2"/>
</dbReference>
<dbReference type="CDD" id="cd00111">
    <property type="entry name" value="Trefoil"/>
    <property type="match status" value="2"/>
</dbReference>
<sequence>MKLSSSLLAVTAYGSLNQLQNRENDTPTIADNDRFNCMPDHGSDQQKCEARGCLWEPSSIEGAPWCVFPQDYAHYKLDSVTDGFTEWGSKQVQTREYSLSLESSATKDSYPNQQQKLKMVIYDVDRTTVRVRITNEADDRFKVPVPIAEPLNPGTDMDKDNEQPGLDYIVETAQPGSRFWVKITRRSTGEVLFDTSVAPLLFYDQFLELSVKRPSTYTYGFGETEQGALKFQDNWHAQGMWARDNGVGTGDNLYGVQPYHMTFEDDGNASGLLFFNANAMEVISTPKPAITYRTIGGELDFMLFTGPGPEAVTQQYTHYLGRSYLFPYWSLGFQLCRYGYQNTSEIITVVEENRDAGIPYDTQYADIDYMERQLDFTLSEEHFSGLPDYIDYIKKEYNMRFILIFDPAISAGEHDPNQNQAESWRDKDGVIYPTYQKGLDKDVYIRGTDGEIEMGKVWPYWPGIYLEDLVQDGNGWDENVAKFHSNVAFPDFFAPQTAEWWDEEIQVFTKNFFKNGTGLSYDGIWIDMNEPASFTAGRPELNGGTQGLDGCPNNNLNRPPYIPTSLREGRDPENVSLFEKTICMDGQQYNPLTGEMENHYDMHSLYGYSEGQPTLDSCEKTLGKRCLIVSRSTYPGSQKTIGHWHGDNSSIWRHVKQSMVASMHFSLFGFSYTGPDTCGFFSEAEREMCARWMELGAFFPYSRNHNGLTNRRQDPASWDEDFVELSKSALTKRYRMLPYLYTLLYRAHKHGDTVVRPLMNNFPSDKTTWDIDEQMQWGSGVMFSPVLEEGQTVKPTYFPEARWYNYDNGFEIERSADGWNNVAAPIDVIPLFFQGGSVVPVQVPSQTTMDSRINPLGLIVNLDEDGKASGDLYWDTGNSIDPINNGEYTLVEFEFHHNQLQSSVKMGEIDTEIHENYGTENPLEFTHFEFNGLDGAVSDVIINGEALEKAAWQQEESNRLVIKDGFVNLSIIQQFDISIIVGDVNDRIDCTPGQENIGPNECAAKGCTWSELPTTSDAPWCIHDSSKVNHGYTASKSGTLSGASETFSLSRPAELNSARKFSEPVANPEVTMVKLSKNAFRMKIFAEGRFEIPDEADIHQLPFEGSTSESDYSVEYGNQNDRFFFKIKRDEQTLIDSSHGPLIFEHQYLETSFALGSYNCYGLGEHNHRRFRHTLNWQRWAMFTRDVAPIDEWNFYGAQPFFMCGEGNSFFGVYFHNANAQEAQFSPKPAITWRSTGGIFDISVVVADSAEELVQAYTSQIIGKPFLPPRWSLGYQLSRWGYDSLDKMKGIVEDMIAAKIPFDAQYGDIDYMDAKKDFTIDPVNYNGLADFVKELHDVHNMHYIVILDPAIANINPDTGKEYTEAEYPSYARAKAADVWIKNPDGTPAQAEVWPGPTLFPDFTDINKTEPWWTDECRRFLDDEGVQYDALWIDMNEPASFMTDNGNLQCPDQWSNPPFTPNVLDADKGLFWKTICMDGVQAWGKHYDVHSLYGHSMALVTDKTLKALYPDKRSFILTRSQFAGTGRVAGHWLGDNQSQWRQMQWSITGMLEYSLFGFSYTGADICGFWFAATAPMCQRWQQLGAFYPYSRNHNGIGWADQHPTMFGDDVIESSRNALLIRYSLLPTLYTLMYESNQFGTTTVRSLMAEFPLDRNAADCSDQFLWGSGFMIAPVMEEHAVSRAVYFPADASWYDYHSYEEIEGSGKTKLIQADMMTIPLFARGGTFLTSQSPEVTTAAQRYNPITITYFMDKINPTQAREGGLFWDDGESLLKEDGDNYMKFNFNPFNGEFTSSCTAARCVSGGEDDLDIEKFVIVGVERRLTTVLVNGQAVSSTFSGNTVTIDLSGIKISSEWSIVSPDLIEAAEEDDDENSAQSIGTICSAVLAILAYFLL</sequence>
<dbReference type="PROSITE" id="PS00129">
    <property type="entry name" value="GLYCOSYL_HYDROL_F31_1"/>
    <property type="match status" value="1"/>
</dbReference>
<keyword evidence="4" id="KW-0472">Membrane</keyword>
<dbReference type="InterPro" id="IPR017853">
    <property type="entry name" value="GH"/>
</dbReference>
<accession>A0ABN7RUD6</accession>
<evidence type="ECO:0000256" key="5">
    <source>
        <dbReference type="ARBA" id="ARBA00023157"/>
    </source>
</evidence>
<dbReference type="Gene3D" id="2.60.40.1180">
    <property type="entry name" value="Golgi alpha-mannosidase II"/>
    <property type="match status" value="4"/>
</dbReference>
<gene>
    <name evidence="11" type="ORF">OKIOD_LOCUS1892</name>
</gene>
<keyword evidence="3" id="KW-0378">Hydrolase</keyword>
<comment type="similarity">
    <text evidence="2">Belongs to the glycosyl hydrolase 31 family.</text>
</comment>
<evidence type="ECO:0000313" key="12">
    <source>
        <dbReference type="Proteomes" id="UP001158576"/>
    </source>
</evidence>
<evidence type="ECO:0000256" key="3">
    <source>
        <dbReference type="ARBA" id="ARBA00022801"/>
    </source>
</evidence>
<feature type="domain" description="P-type" evidence="10">
    <location>
        <begin position="25"/>
        <end position="70"/>
    </location>
</feature>
<dbReference type="SUPFAM" id="SSF57492">
    <property type="entry name" value="Trefoil"/>
    <property type="match status" value="2"/>
</dbReference>
<dbReference type="InterPro" id="IPR000322">
    <property type="entry name" value="Glyco_hydro_31_TIM"/>
</dbReference>
<protein>
    <recommendedName>
        <fullName evidence="8">Maltase</fullName>
    </recommendedName>
</protein>
<dbReference type="InterPro" id="IPR044913">
    <property type="entry name" value="P_trefoil_dom_sf"/>
</dbReference>
<evidence type="ECO:0000256" key="6">
    <source>
        <dbReference type="ARBA" id="ARBA00023180"/>
    </source>
</evidence>
<dbReference type="SMART" id="SM00018">
    <property type="entry name" value="PD"/>
    <property type="match status" value="2"/>
</dbReference>
<dbReference type="InterPro" id="IPR013780">
    <property type="entry name" value="Glyco_hydro_b"/>
</dbReference>
<evidence type="ECO:0000256" key="4">
    <source>
        <dbReference type="ARBA" id="ARBA00023136"/>
    </source>
</evidence>
<dbReference type="EMBL" id="OU015568">
    <property type="protein sequence ID" value="CAG5083282.1"/>
    <property type="molecule type" value="Genomic_DNA"/>
</dbReference>
<reference evidence="11 12" key="1">
    <citation type="submission" date="2021-04" db="EMBL/GenBank/DDBJ databases">
        <authorList>
            <person name="Bliznina A."/>
        </authorList>
    </citation>
    <scope>NUCLEOTIDE SEQUENCE [LARGE SCALE GENOMIC DNA]</scope>
</reference>
<keyword evidence="12" id="KW-1185">Reference proteome</keyword>
<dbReference type="InterPro" id="IPR030458">
    <property type="entry name" value="Glyco_hydro_31_AS"/>
</dbReference>
<dbReference type="Pfam" id="PF21365">
    <property type="entry name" value="Glyco_hydro_31_3rd"/>
    <property type="match status" value="2"/>
</dbReference>
<dbReference type="SUPFAM" id="SSF51011">
    <property type="entry name" value="Glycosyl hydrolase domain"/>
    <property type="match status" value="2"/>
</dbReference>
<comment type="subcellular location">
    <subcellularLocation>
        <location evidence="1">Membrane</location>
    </subcellularLocation>
</comment>
<dbReference type="PANTHER" id="PTHR22762">
    <property type="entry name" value="ALPHA-GLUCOSIDASE"/>
    <property type="match status" value="1"/>
</dbReference>
<dbReference type="Proteomes" id="UP001158576">
    <property type="component" value="Chromosome PAR"/>
</dbReference>
<organism evidence="11 12">
    <name type="scientific">Oikopleura dioica</name>
    <name type="common">Tunicate</name>
    <dbReference type="NCBI Taxonomy" id="34765"/>
    <lineage>
        <taxon>Eukaryota</taxon>
        <taxon>Metazoa</taxon>
        <taxon>Chordata</taxon>
        <taxon>Tunicata</taxon>
        <taxon>Appendicularia</taxon>
        <taxon>Copelata</taxon>
        <taxon>Oikopleuridae</taxon>
        <taxon>Oikopleura</taxon>
    </lineage>
</organism>
<dbReference type="InterPro" id="IPR011013">
    <property type="entry name" value="Gal_mutarotase_sf_dom"/>
</dbReference>
<keyword evidence="7" id="KW-0326">Glycosidase</keyword>
<dbReference type="Gene3D" id="2.60.40.1760">
    <property type="entry name" value="glycosyl hydrolase (family 31)"/>
    <property type="match status" value="2"/>
</dbReference>
<comment type="caution">
    <text evidence="9">Lacks conserved residue(s) required for the propagation of feature annotation.</text>
</comment>
<evidence type="ECO:0000256" key="1">
    <source>
        <dbReference type="ARBA" id="ARBA00004370"/>
    </source>
</evidence>
<dbReference type="Gene3D" id="3.20.20.80">
    <property type="entry name" value="Glycosidases"/>
    <property type="match status" value="2"/>
</dbReference>
<evidence type="ECO:0000259" key="10">
    <source>
        <dbReference type="PROSITE" id="PS51448"/>
    </source>
</evidence>
<feature type="domain" description="P-type" evidence="10">
    <location>
        <begin position="978"/>
        <end position="1025"/>
    </location>
</feature>
<evidence type="ECO:0000256" key="9">
    <source>
        <dbReference type="PROSITE-ProRule" id="PRU00779"/>
    </source>
</evidence>
<dbReference type="InterPro" id="IPR025887">
    <property type="entry name" value="Glyco_hydro_31_N_dom"/>
</dbReference>